<accession>A0ABR8QAX3</accession>
<dbReference type="Proteomes" id="UP000604241">
    <property type="component" value="Unassembled WGS sequence"/>
</dbReference>
<feature type="region of interest" description="Disordered" evidence="1">
    <location>
        <begin position="161"/>
        <end position="187"/>
    </location>
</feature>
<organism evidence="2 3">
    <name type="scientific">Cellulomonas avistercoris</name>
    <dbReference type="NCBI Taxonomy" id="2762242"/>
    <lineage>
        <taxon>Bacteria</taxon>
        <taxon>Bacillati</taxon>
        <taxon>Actinomycetota</taxon>
        <taxon>Actinomycetes</taxon>
        <taxon>Micrococcales</taxon>
        <taxon>Cellulomonadaceae</taxon>
        <taxon>Cellulomonas</taxon>
    </lineage>
</organism>
<reference evidence="2 3" key="1">
    <citation type="submission" date="2020-08" db="EMBL/GenBank/DDBJ databases">
        <title>A Genomic Blueprint of the Chicken Gut Microbiome.</title>
        <authorList>
            <person name="Gilroy R."/>
            <person name="Ravi A."/>
            <person name="Getino M."/>
            <person name="Pursley I."/>
            <person name="Horton D.L."/>
            <person name="Alikhan N.-F."/>
            <person name="Baker D."/>
            <person name="Gharbi K."/>
            <person name="Hall N."/>
            <person name="Watson M."/>
            <person name="Adriaenssens E.M."/>
            <person name="Foster-Nyarko E."/>
            <person name="Jarju S."/>
            <person name="Secka A."/>
            <person name="Antonio M."/>
            <person name="Oren A."/>
            <person name="Chaudhuri R."/>
            <person name="La Ragione R.M."/>
            <person name="Hildebrand F."/>
            <person name="Pallen M.J."/>
        </authorList>
    </citation>
    <scope>NUCLEOTIDE SEQUENCE [LARGE SCALE GENOMIC DNA]</scope>
    <source>
        <strain evidence="2 3">Sa3CUA2</strain>
    </source>
</reference>
<gene>
    <name evidence="2" type="ORF">H9657_04655</name>
</gene>
<evidence type="ECO:0000256" key="1">
    <source>
        <dbReference type="SAM" id="MobiDB-lite"/>
    </source>
</evidence>
<protein>
    <submittedName>
        <fullName evidence="2">Uncharacterized protein</fullName>
    </submittedName>
</protein>
<comment type="caution">
    <text evidence="2">The sequence shown here is derived from an EMBL/GenBank/DDBJ whole genome shotgun (WGS) entry which is preliminary data.</text>
</comment>
<proteinExistence type="predicted"/>
<dbReference type="EMBL" id="JACSQV010000003">
    <property type="protein sequence ID" value="MBD7917570.1"/>
    <property type="molecule type" value="Genomic_DNA"/>
</dbReference>
<name>A0ABR8QAX3_9CELL</name>
<evidence type="ECO:0000313" key="2">
    <source>
        <dbReference type="EMBL" id="MBD7917570.1"/>
    </source>
</evidence>
<evidence type="ECO:0000313" key="3">
    <source>
        <dbReference type="Proteomes" id="UP000604241"/>
    </source>
</evidence>
<dbReference type="RefSeq" id="WP_191780853.1">
    <property type="nucleotide sequence ID" value="NZ_JACSQV010000003.1"/>
</dbReference>
<sequence length="222" mass="23522">MSTPPAATPTAPAPVHAPGWWRRNGWALAALPVALALTLVASGDRVRTLWWEQDLRRPTAAGPGATVEFHQDVRDGLGGTVPLDVEVGLDRVADAAPLPDGMELPTGTRAVRVDLTLSADPDVVLVGCSLAVRDADGTRYDYVASAWGAWQPVSPCVPQDATGPWPSLGDLDDEISPDGTGQAPRPTTWSVSPVVVVPQDVEVTDVVLWWQLPQHVRLDVGG</sequence>
<keyword evidence="3" id="KW-1185">Reference proteome</keyword>